<sequence length="152" mass="15798">HLYLAAKTGMLGSAEVVGVVAERIAAHDIPNVVVDPVMVAKSGDSLLAEDAVQAVIEQLLPQARLVTPNIPEAGVILGREIEMEDMAEAARALCDLGPAAAVVKGGHLEGPAVDVLYDAATGELHELTAPRVESRNTHGTGVQSLRRARGQA</sequence>
<dbReference type="InterPro" id="IPR013749">
    <property type="entry name" value="PM/HMP-P_kinase-1"/>
</dbReference>
<dbReference type="GO" id="GO:0008972">
    <property type="term" value="F:phosphomethylpyrimidine kinase activity"/>
    <property type="evidence" value="ECO:0007669"/>
    <property type="project" value="InterPro"/>
</dbReference>
<accession>X1B561</accession>
<dbReference type="EMBL" id="BART01018637">
    <property type="protein sequence ID" value="GAG76427.1"/>
    <property type="molecule type" value="Genomic_DNA"/>
</dbReference>
<comment type="caution">
    <text evidence="3">The sequence shown here is derived from an EMBL/GenBank/DDBJ whole genome shotgun (WGS) entry which is preliminary data.</text>
</comment>
<dbReference type="GO" id="GO:0008902">
    <property type="term" value="F:hydroxymethylpyrimidine kinase activity"/>
    <property type="evidence" value="ECO:0007669"/>
    <property type="project" value="TreeGrafter"/>
</dbReference>
<name>X1B561_9ZZZZ</name>
<dbReference type="PANTHER" id="PTHR20858:SF17">
    <property type="entry name" value="HYDROXYMETHYLPYRIMIDINE_PHOSPHOMETHYLPYRIMIDINE KINASE THI20-RELATED"/>
    <property type="match status" value="1"/>
</dbReference>
<dbReference type="Gene3D" id="3.40.1190.20">
    <property type="match status" value="1"/>
</dbReference>
<feature type="non-terminal residue" evidence="3">
    <location>
        <position position="1"/>
    </location>
</feature>
<dbReference type="AlphaFoldDB" id="X1B561"/>
<gene>
    <name evidence="3" type="ORF">S01H4_35118</name>
</gene>
<feature type="domain" description="Pyridoxamine kinase/Phosphomethylpyrimidine kinase" evidence="2">
    <location>
        <begin position="5"/>
        <end position="141"/>
    </location>
</feature>
<dbReference type="Pfam" id="PF08543">
    <property type="entry name" value="Phos_pyr_kin"/>
    <property type="match status" value="1"/>
</dbReference>
<protein>
    <recommendedName>
        <fullName evidence="2">Pyridoxamine kinase/Phosphomethylpyrimidine kinase domain-containing protein</fullName>
    </recommendedName>
</protein>
<reference evidence="3" key="1">
    <citation type="journal article" date="2014" name="Front. Microbiol.">
        <title>High frequency of phylogenetically diverse reductive dehalogenase-homologous genes in deep subseafloor sedimentary metagenomes.</title>
        <authorList>
            <person name="Kawai M."/>
            <person name="Futagami T."/>
            <person name="Toyoda A."/>
            <person name="Takaki Y."/>
            <person name="Nishi S."/>
            <person name="Hori S."/>
            <person name="Arai W."/>
            <person name="Tsubouchi T."/>
            <person name="Morono Y."/>
            <person name="Uchiyama I."/>
            <person name="Ito T."/>
            <person name="Fujiyama A."/>
            <person name="Inagaki F."/>
            <person name="Takami H."/>
        </authorList>
    </citation>
    <scope>NUCLEOTIDE SEQUENCE</scope>
    <source>
        <strain evidence="3">Expedition CK06-06</strain>
    </source>
</reference>
<dbReference type="InterPro" id="IPR029056">
    <property type="entry name" value="Ribokinase-like"/>
</dbReference>
<evidence type="ECO:0000259" key="2">
    <source>
        <dbReference type="Pfam" id="PF08543"/>
    </source>
</evidence>
<evidence type="ECO:0000313" key="3">
    <source>
        <dbReference type="EMBL" id="GAG76427.1"/>
    </source>
</evidence>
<proteinExistence type="predicted"/>
<dbReference type="GO" id="GO:0009228">
    <property type="term" value="P:thiamine biosynthetic process"/>
    <property type="evidence" value="ECO:0007669"/>
    <property type="project" value="InterPro"/>
</dbReference>
<dbReference type="GO" id="GO:0005829">
    <property type="term" value="C:cytosol"/>
    <property type="evidence" value="ECO:0007669"/>
    <property type="project" value="TreeGrafter"/>
</dbReference>
<dbReference type="SUPFAM" id="SSF53613">
    <property type="entry name" value="Ribokinase-like"/>
    <property type="match status" value="1"/>
</dbReference>
<feature type="region of interest" description="Disordered" evidence="1">
    <location>
        <begin position="133"/>
        <end position="152"/>
    </location>
</feature>
<dbReference type="InterPro" id="IPR004399">
    <property type="entry name" value="HMP/HMP-P_kinase_dom"/>
</dbReference>
<dbReference type="PANTHER" id="PTHR20858">
    <property type="entry name" value="PHOSPHOMETHYLPYRIMIDINE KINASE"/>
    <property type="match status" value="1"/>
</dbReference>
<evidence type="ECO:0000256" key="1">
    <source>
        <dbReference type="SAM" id="MobiDB-lite"/>
    </source>
</evidence>
<organism evidence="3">
    <name type="scientific">marine sediment metagenome</name>
    <dbReference type="NCBI Taxonomy" id="412755"/>
    <lineage>
        <taxon>unclassified sequences</taxon>
        <taxon>metagenomes</taxon>
        <taxon>ecological metagenomes</taxon>
    </lineage>
</organism>
<dbReference type="CDD" id="cd01169">
    <property type="entry name" value="HMPP_kinase"/>
    <property type="match status" value="1"/>
</dbReference>